<dbReference type="EMBL" id="FCQH01000018">
    <property type="protein sequence ID" value="CVL06786.1"/>
    <property type="molecule type" value="Genomic_DNA"/>
</dbReference>
<protein>
    <submittedName>
        <fullName evidence="3">Uncharacterized protein</fullName>
    </submittedName>
</protein>
<evidence type="ECO:0000313" key="3">
    <source>
        <dbReference type="EMBL" id="CVL06786.1"/>
    </source>
</evidence>
<gene>
    <name evidence="3" type="ORF">FMAN_11882</name>
</gene>
<dbReference type="RefSeq" id="XP_041690067.1">
    <property type="nucleotide sequence ID" value="XM_041824604.1"/>
</dbReference>
<name>A0A1L7UI14_FUSMA</name>
<accession>A0A1L7UI14</accession>
<feature type="region of interest" description="Disordered" evidence="1">
    <location>
        <begin position="436"/>
        <end position="461"/>
    </location>
</feature>
<feature type="region of interest" description="Disordered" evidence="1">
    <location>
        <begin position="693"/>
        <end position="713"/>
    </location>
</feature>
<dbReference type="VEuPathDB" id="FungiDB:FMAN_11882"/>
<proteinExistence type="predicted"/>
<evidence type="ECO:0000256" key="2">
    <source>
        <dbReference type="SAM" id="Phobius"/>
    </source>
</evidence>
<feature type="transmembrane region" description="Helical" evidence="2">
    <location>
        <begin position="931"/>
        <end position="953"/>
    </location>
</feature>
<evidence type="ECO:0000256" key="1">
    <source>
        <dbReference type="SAM" id="MobiDB-lite"/>
    </source>
</evidence>
<keyword evidence="2" id="KW-0472">Membrane</keyword>
<feature type="compositionally biased region" description="Basic and acidic residues" evidence="1">
    <location>
        <begin position="445"/>
        <end position="456"/>
    </location>
</feature>
<keyword evidence="4" id="KW-1185">Reference proteome</keyword>
<organism evidence="3 4">
    <name type="scientific">Fusarium mangiferae</name>
    <name type="common">Mango malformation disease fungus</name>
    <dbReference type="NCBI Taxonomy" id="192010"/>
    <lineage>
        <taxon>Eukaryota</taxon>
        <taxon>Fungi</taxon>
        <taxon>Dikarya</taxon>
        <taxon>Ascomycota</taxon>
        <taxon>Pezizomycotina</taxon>
        <taxon>Sordariomycetes</taxon>
        <taxon>Hypocreomycetidae</taxon>
        <taxon>Hypocreales</taxon>
        <taxon>Nectriaceae</taxon>
        <taxon>Fusarium</taxon>
        <taxon>Fusarium fujikuroi species complex</taxon>
    </lineage>
</organism>
<feature type="transmembrane region" description="Helical" evidence="2">
    <location>
        <begin position="960"/>
        <end position="981"/>
    </location>
</feature>
<sequence>MPYLTHSLTRSSDQTRELLDFCEHHSSPRQNVDFQAMATALAQIFRAYINQTEITCIVKGRIRRPNAIGDSLNLLGKNVRSYQILVSNKAYKVPSIKILVNGSDEKNTYYSFSSNDTFRLTGFRTSTKSLSQKRLRERRAAGFLLDWSVYYMTAQFPATEPLQKYNDILFEVLLTSYWPSGEGPNLPSHLFWKNFKKRPEIEQPDSLMLALQDGLTRLCFTPSGRLISLRDVNIMIQGHDPGMGASRIKNLLMEGFEEIVIYACQQCFFQPGNTTVDATLSHICRSLRIVMQDEYLPLEHVDTRRILHRAWLRLQFMLVVKDTTNSATEDSIPPIKCRSQASDIQPLIKRIANSIVSHPMATSVLISVLLRVHETDIPLILLIASYAYCKSLQSEAWGTEETRVATAIGSQVEVLSDEIERAVAFTNELCQQMQDDGPYESCDASDTRPRNGHSEDVSNTALKEAGQDSAPLFREQEKFQNFKAPELLLRYTDRELERFIFSIEALEAFVDVLLFWLPRLGLNQEIELKPDVSKRNIDRDEEFVASEHLCLETPPGSGLKDAIQVQIEALNASTRLREACIRLGAYILGSWNSDRLWIEIARLFNAPVANGYRRVTWQSDFDDSDPSDLDEHLLELADCQAASLSSMICTSENQLIGTFRLSDRMMLSAPSSKFQHSPATKTSLGTSIIKQSAGGTNSDHLGNCSSNGPRNQLAIENSTTESSQLNVKRFFEVCISMGNHAVRLEEIDLSSVHSDGALFKHIWNRYRQSRGFCMRRLFLKPRDVHFVQFCLNRSLQDLVGIQKSPSEYPPDEEVQWNRYHYVRPKLLMPANLFLHFLHLAGKDSERLHYRRTWIERLPKKLETAILEVDTTARIFPGLSAEVQVQRAEEGTSVPNWALHTNQPQSLDDPEETDIVTGWGVHIIEGPNHSGLSFVLMFGVVISFFVSVMLTGLARTEEQGFGVGSFLIAVLTCGMTAVYFALTD</sequence>
<dbReference type="GeneID" id="65091132"/>
<keyword evidence="2" id="KW-1133">Transmembrane helix</keyword>
<dbReference type="Proteomes" id="UP000184255">
    <property type="component" value="Unassembled WGS sequence"/>
</dbReference>
<keyword evidence="2" id="KW-0812">Transmembrane</keyword>
<reference evidence="4" key="1">
    <citation type="journal article" date="2016" name="Genome Biol. Evol.">
        <title>Comparative 'omics' of the Fusarium fujikuroi species complex highlights differences in genetic potential and metabolite synthesis.</title>
        <authorList>
            <person name="Niehaus E.-M."/>
            <person name="Muensterkoetter M."/>
            <person name="Proctor R.H."/>
            <person name="Brown D.W."/>
            <person name="Sharon A."/>
            <person name="Idan Y."/>
            <person name="Oren-Young L."/>
            <person name="Sieber C.M."/>
            <person name="Novak O."/>
            <person name="Pencik A."/>
            <person name="Tarkowska D."/>
            <person name="Hromadova K."/>
            <person name="Freeman S."/>
            <person name="Maymon M."/>
            <person name="Elazar M."/>
            <person name="Youssef S.A."/>
            <person name="El-Shabrawy E.S.M."/>
            <person name="Shalaby A.B.A."/>
            <person name="Houterman P."/>
            <person name="Brock N.L."/>
            <person name="Burkhardt I."/>
            <person name="Tsavkelova E.A."/>
            <person name="Dickschat J.S."/>
            <person name="Galuszka P."/>
            <person name="Gueldener U."/>
            <person name="Tudzynski B."/>
        </authorList>
    </citation>
    <scope>NUCLEOTIDE SEQUENCE [LARGE SCALE GENOMIC DNA]</scope>
    <source>
        <strain evidence="4">MRC7560</strain>
    </source>
</reference>
<evidence type="ECO:0000313" key="4">
    <source>
        <dbReference type="Proteomes" id="UP000184255"/>
    </source>
</evidence>
<dbReference type="AlphaFoldDB" id="A0A1L7UI14"/>
<comment type="caution">
    <text evidence="3">The sequence shown here is derived from an EMBL/GenBank/DDBJ whole genome shotgun (WGS) entry which is preliminary data.</text>
</comment>